<reference evidence="2" key="1">
    <citation type="submission" date="2015-03" db="EMBL/GenBank/DDBJ databases">
        <authorList>
            <consortium name="Pathogen Informatics"/>
        </authorList>
    </citation>
    <scope>NUCLEOTIDE SEQUENCE [LARGE SCALE GENOMIC DNA]</scope>
    <source>
        <strain evidence="2">N09902308</strain>
    </source>
</reference>
<sequence length="56" mass="6097">MTSRVRSLPVNRRASCNRCSLGDLGKLTCAMVNRPPNCWLQRWAIAVNVAPSVAGV</sequence>
<name>A0A916PAH6_MYCTX</name>
<gene>
    <name evidence="1" type="ORF">ERS007739_05632</name>
</gene>
<dbReference type="Proteomes" id="UP000039021">
    <property type="component" value="Unassembled WGS sequence"/>
</dbReference>
<comment type="caution">
    <text evidence="1">The sequence shown here is derived from an EMBL/GenBank/DDBJ whole genome shotgun (WGS) entry which is preliminary data.</text>
</comment>
<dbReference type="EMBL" id="CSBK01004914">
    <property type="protein sequence ID" value="CPC25930.1"/>
    <property type="molecule type" value="Genomic_DNA"/>
</dbReference>
<evidence type="ECO:0000313" key="2">
    <source>
        <dbReference type="Proteomes" id="UP000039021"/>
    </source>
</evidence>
<evidence type="ECO:0000313" key="1">
    <source>
        <dbReference type="EMBL" id="CPC25930.1"/>
    </source>
</evidence>
<organism evidence="1 2">
    <name type="scientific">Mycobacterium tuberculosis</name>
    <dbReference type="NCBI Taxonomy" id="1773"/>
    <lineage>
        <taxon>Bacteria</taxon>
        <taxon>Bacillati</taxon>
        <taxon>Actinomycetota</taxon>
        <taxon>Actinomycetes</taxon>
        <taxon>Mycobacteriales</taxon>
        <taxon>Mycobacteriaceae</taxon>
        <taxon>Mycobacterium</taxon>
        <taxon>Mycobacterium tuberculosis complex</taxon>
    </lineage>
</organism>
<protein>
    <submittedName>
        <fullName evidence="1">Uncharacterized protein</fullName>
    </submittedName>
</protein>
<accession>A0A916PAH6</accession>
<proteinExistence type="predicted"/>
<dbReference type="AlphaFoldDB" id="A0A916PAH6"/>